<gene>
    <name evidence="3" type="ORF">A3C26_00685</name>
</gene>
<evidence type="ECO:0000256" key="1">
    <source>
        <dbReference type="SAM" id="Coils"/>
    </source>
</evidence>
<organism evidence="3 4">
    <name type="scientific">Candidatus Daviesbacteria bacterium RIFCSPHIGHO2_02_FULL_39_12</name>
    <dbReference type="NCBI Taxonomy" id="1797770"/>
    <lineage>
        <taxon>Bacteria</taxon>
        <taxon>Candidatus Daviesiibacteriota</taxon>
    </lineage>
</organism>
<evidence type="ECO:0000313" key="4">
    <source>
        <dbReference type="Proteomes" id="UP000177042"/>
    </source>
</evidence>
<reference evidence="3 4" key="1">
    <citation type="journal article" date="2016" name="Nat. Commun.">
        <title>Thousands of microbial genomes shed light on interconnected biogeochemical processes in an aquifer system.</title>
        <authorList>
            <person name="Anantharaman K."/>
            <person name="Brown C.T."/>
            <person name="Hug L.A."/>
            <person name="Sharon I."/>
            <person name="Castelle C.J."/>
            <person name="Probst A.J."/>
            <person name="Thomas B.C."/>
            <person name="Singh A."/>
            <person name="Wilkins M.J."/>
            <person name="Karaoz U."/>
            <person name="Brodie E.L."/>
            <person name="Williams K.H."/>
            <person name="Hubbard S.S."/>
            <person name="Banfield J.F."/>
        </authorList>
    </citation>
    <scope>NUCLEOTIDE SEQUENCE [LARGE SCALE GENOMIC DNA]</scope>
</reference>
<feature type="region of interest" description="Disordered" evidence="2">
    <location>
        <begin position="1"/>
        <end position="44"/>
    </location>
</feature>
<evidence type="ECO:0000313" key="3">
    <source>
        <dbReference type="EMBL" id="OGE25330.1"/>
    </source>
</evidence>
<dbReference type="EMBL" id="MFCX01000028">
    <property type="protein sequence ID" value="OGE25330.1"/>
    <property type="molecule type" value="Genomic_DNA"/>
</dbReference>
<comment type="caution">
    <text evidence="3">The sequence shown here is derived from an EMBL/GenBank/DDBJ whole genome shotgun (WGS) entry which is preliminary data.</text>
</comment>
<evidence type="ECO:0000256" key="2">
    <source>
        <dbReference type="SAM" id="MobiDB-lite"/>
    </source>
</evidence>
<keyword evidence="1" id="KW-0175">Coiled coil</keyword>
<sequence>MAQEHMAEGGSSPDISPVLPQTSIGQEAGPKQPSGQSSIIADKPWYISPEYDPKRQDYLIEEKGKQKVWTDPITREKVAWVTEVAGGDGFDEQKKAPGWWSKVKGFDQTEWEKLEPEDRTVQAAVLVMRHFYNMPNVERVAEANKNNFNAAYKAFAEYALSKKLYDGKDTRIIAVELELVNYDEEEIDKYKGDPAKQGRVIDTLNRWDALKQEQISITAGRESFGIKDGIPETEEDHLCPPHASREEWKRYLKRPTQIVDELKKVKQELTDLTSSDFVSNREKRKEEVRGRVNKLKEEIASKEDAEPWKKEARDLEENPLKDTEARLTPENQFNRASVQLILQRITEENNKPAAAQDATVLEQANRALEWNFHQARNLGIFEDLEGRLDRRYQELALSLFSQSRADQVDADMEGRRGSRNLTFAEVKEIIAKESDEDSKDSFINTAELGAVWKQLIRDGVVSKEDENHFKGIRKAFVSGAYDQIYDSLSNLYYKRLLTENSREALDQQKAQGTITQKRYDRLVGEIKIQRISGEWDIRGQERAARERLDADQKAEEDKLFYVDRYYLTLIGTTEAQVEQGVNNYLTGLLEGAHVYDVQTIMQKMQYLSAAIMSKKDVLIQSGMSASAAQKALTRINILAENRGEFYVMNFAAANLLMDEYFIPLYEKWGGVIGIDKMIRILDMNNGLVAPAMMLFLDPKNRLLFQPAGFEGQGTKNIWAQRTLRNKIKEQLAEELVNYQAKAATPTELMEQTTWQDFLRMKFEPRHSKPKEKASVAKDEYKVEFERVKKANDEKKVTDKDLESLRKAKEQYTKLQNQYDRLLVQAKSAIETTWQVFNIFGESARLGAPSIIMENGEHISIEDVTYVYKFAILDAMKKNNDSPARMRWRAYQWATHPWVYDKGKPVIKYKDEKGKEKIITGLVKGLEDTGITQEAFTAFLKAAKSLRDNGYKAVFESSTEKNADGTPRTYTFEDIVNKNELNPVRDNFISNYKASREIFANLTAMREAKKGRQPFIKKILERLDQSGRGDFTTLDKAEIDGKSLEELPDEKLKELFEDAITDSLIFHITVRQLARWEATFKPDAIDSADNMRCDSRSNIEGKFSTDRIYYGSQDIPWGVKRLQYLPEYWMTNKRERIGRAWELLPFVPLLKSSLAEECDAENLPDLILNVNKEHIDEPGLKQIAAGFKDAQGWRQRGETSIDEQRGETSWSFWDKLTVDSAQILKYLPKLPQSGETGGATLDMLDYIEAPDPSDYMNKHPLFPSTRKDLVDVTREILKREAPLNIFLEAQLGYNRSAGGSGIGLEMGERWHYRILNWWLSSKRGIRQEEGGLEVNKDAETFLRFITIKNSWSSDGVSILDEAWRQARGTRDAGVSKQLPQKVIKLVAK</sequence>
<feature type="coiled-coil region" evidence="1">
    <location>
        <begin position="278"/>
        <end position="305"/>
    </location>
</feature>
<dbReference type="Proteomes" id="UP000177042">
    <property type="component" value="Unassembled WGS sequence"/>
</dbReference>
<accession>A0A1F5J9Y1</accession>
<feature type="coiled-coil region" evidence="1">
    <location>
        <begin position="787"/>
        <end position="831"/>
    </location>
</feature>
<name>A0A1F5J9Y1_9BACT</name>
<proteinExistence type="predicted"/>
<protein>
    <submittedName>
        <fullName evidence="3">Uncharacterized protein</fullName>
    </submittedName>
</protein>